<dbReference type="AlphaFoldDB" id="A0A232ED63"/>
<proteinExistence type="predicted"/>
<accession>A0A232ED63</accession>
<comment type="caution">
    <text evidence="1">The sequence shown here is derived from an EMBL/GenBank/DDBJ whole genome shotgun (WGS) entry which is preliminary data.</text>
</comment>
<keyword evidence="2" id="KW-1185">Reference proteome</keyword>
<gene>
    <name evidence="1" type="ORF">TSAR_011516</name>
</gene>
<reference evidence="1 2" key="1">
    <citation type="journal article" date="2017" name="Curr. Biol.">
        <title>The Evolution of Venom by Co-option of Single-Copy Genes.</title>
        <authorList>
            <person name="Martinson E.O."/>
            <person name="Mrinalini"/>
            <person name="Kelkar Y.D."/>
            <person name="Chang C.H."/>
            <person name="Werren J.H."/>
        </authorList>
    </citation>
    <scope>NUCLEOTIDE SEQUENCE [LARGE SCALE GENOMIC DNA]</scope>
    <source>
        <strain evidence="1 2">Alberta</strain>
        <tissue evidence="1">Whole body</tissue>
    </source>
</reference>
<evidence type="ECO:0000313" key="1">
    <source>
        <dbReference type="EMBL" id="OXU16285.1"/>
    </source>
</evidence>
<dbReference type="EMBL" id="NNAY01008288">
    <property type="protein sequence ID" value="OXU16285.1"/>
    <property type="molecule type" value="Genomic_DNA"/>
</dbReference>
<protein>
    <submittedName>
        <fullName evidence="1">Uncharacterized protein</fullName>
    </submittedName>
</protein>
<dbReference type="Proteomes" id="UP000215335">
    <property type="component" value="Unassembled WGS sequence"/>
</dbReference>
<name>A0A232ED63_9HYME</name>
<organism evidence="1 2">
    <name type="scientific">Trichomalopsis sarcophagae</name>
    <dbReference type="NCBI Taxonomy" id="543379"/>
    <lineage>
        <taxon>Eukaryota</taxon>
        <taxon>Metazoa</taxon>
        <taxon>Ecdysozoa</taxon>
        <taxon>Arthropoda</taxon>
        <taxon>Hexapoda</taxon>
        <taxon>Insecta</taxon>
        <taxon>Pterygota</taxon>
        <taxon>Neoptera</taxon>
        <taxon>Endopterygota</taxon>
        <taxon>Hymenoptera</taxon>
        <taxon>Apocrita</taxon>
        <taxon>Proctotrupomorpha</taxon>
        <taxon>Chalcidoidea</taxon>
        <taxon>Pteromalidae</taxon>
        <taxon>Pteromalinae</taxon>
        <taxon>Trichomalopsis</taxon>
    </lineage>
</organism>
<evidence type="ECO:0000313" key="2">
    <source>
        <dbReference type="Proteomes" id="UP000215335"/>
    </source>
</evidence>
<sequence>MSPDLFDSQPVQGEKEPEINDDAMYNFEHNELNLQDNCGDNCCCLSNNCTRYNHMMAKLDTIIENQQKLQNDIKGITRFFLTVENAVHGIERCFHRIMHLLIDHLNMRFANNQ</sequence>